<name>A0A063C1Q6_USTVR</name>
<dbReference type="AlphaFoldDB" id="A0A063C1Q6"/>
<evidence type="ECO:0000313" key="2">
    <source>
        <dbReference type="EMBL" id="GAO18279.1"/>
    </source>
</evidence>
<proteinExistence type="predicted"/>
<feature type="region of interest" description="Disordered" evidence="1">
    <location>
        <begin position="1"/>
        <end position="45"/>
    </location>
</feature>
<keyword evidence="4" id="KW-1185">Reference proteome</keyword>
<dbReference type="RefSeq" id="XP_042999681.1">
    <property type="nucleotide sequence ID" value="XM_043143746.1"/>
</dbReference>
<accession>A0A063C1Q6</accession>
<sequence>MPFAKARASAPAKPASREPSCRRPSLATDPPRLGGIFPSVRANDSQGTLVGSLDADDFSQYGVDQQLRGSLPDPTTPARQYSPRCGTALRDAGSIELRVDYFVSEDDDCALRHGNYTGVWAGDSGASIPLTRSHYFADHVHQSVYYYLPDKS</sequence>
<dbReference type="GeneID" id="66067026"/>
<dbReference type="EMBL" id="CP072757">
    <property type="protein sequence ID" value="QUC22008.1"/>
    <property type="molecule type" value="Genomic_DNA"/>
</dbReference>
<reference evidence="5" key="2">
    <citation type="journal article" date="2016" name="Genome Announc.">
        <title>Genome sequence of Ustilaginoidea virens IPU010, a rice pathogenic fungus causing false smut.</title>
        <authorList>
            <person name="Kumagai T."/>
            <person name="Ishii T."/>
            <person name="Terai G."/>
            <person name="Umemura M."/>
            <person name="Machida M."/>
            <person name="Asai K."/>
        </authorList>
    </citation>
    <scope>NUCLEOTIDE SEQUENCE [LARGE SCALE GENOMIC DNA]</scope>
    <source>
        <strain evidence="5">IPU010</strain>
    </source>
</reference>
<dbReference type="KEGG" id="uvi:66067026"/>
<reference evidence="2" key="1">
    <citation type="journal article" date="2016" name="Genome Announc.">
        <title>Genome Sequence of Ustilaginoidea virens IPU010, a Rice Pathogenic Fungus Causing False Smut.</title>
        <authorList>
            <person name="Kumagai T."/>
            <person name="Ishii T."/>
            <person name="Terai G."/>
            <person name="Umemura M."/>
            <person name="Machida M."/>
            <person name="Asai K."/>
        </authorList>
    </citation>
    <scope>NUCLEOTIDE SEQUENCE [LARGE SCALE GENOMIC DNA]</scope>
    <source>
        <strain evidence="2">IPU010</strain>
    </source>
</reference>
<organism evidence="2 5">
    <name type="scientific">Ustilaginoidea virens</name>
    <name type="common">Rice false smut fungus</name>
    <name type="synonym">Villosiclava virens</name>
    <dbReference type="NCBI Taxonomy" id="1159556"/>
    <lineage>
        <taxon>Eukaryota</taxon>
        <taxon>Fungi</taxon>
        <taxon>Dikarya</taxon>
        <taxon>Ascomycota</taxon>
        <taxon>Pezizomycotina</taxon>
        <taxon>Sordariomycetes</taxon>
        <taxon>Hypocreomycetidae</taxon>
        <taxon>Hypocreales</taxon>
        <taxon>Clavicipitaceae</taxon>
        <taxon>Ustilaginoidea</taxon>
    </lineage>
</organism>
<dbReference type="OrthoDB" id="2988756at2759"/>
<gene>
    <name evidence="3" type="ORF">UV8b_06249</name>
    <name evidence="2" type="ORF">UVI_02023140</name>
</gene>
<reference evidence="3" key="3">
    <citation type="submission" date="2020-03" db="EMBL/GenBank/DDBJ databases">
        <title>A mixture of massive structural variations and highly conserved coding sequences in Ustilaginoidea virens genome.</title>
        <authorList>
            <person name="Zhang K."/>
            <person name="Zhao Z."/>
            <person name="Zhang Z."/>
            <person name="Li Y."/>
            <person name="Hsiang T."/>
            <person name="Sun W."/>
        </authorList>
    </citation>
    <scope>NUCLEOTIDE SEQUENCE</scope>
    <source>
        <strain evidence="3">UV-8b</strain>
    </source>
</reference>
<dbReference type="Proteomes" id="UP000054053">
    <property type="component" value="Unassembled WGS sequence"/>
</dbReference>
<evidence type="ECO:0000313" key="5">
    <source>
        <dbReference type="Proteomes" id="UP000054053"/>
    </source>
</evidence>
<dbReference type="Proteomes" id="UP000027002">
    <property type="component" value="Chromosome 5"/>
</dbReference>
<dbReference type="EMBL" id="BBTG02000009">
    <property type="protein sequence ID" value="GAO18279.1"/>
    <property type="molecule type" value="Genomic_DNA"/>
</dbReference>
<evidence type="ECO:0000256" key="1">
    <source>
        <dbReference type="SAM" id="MobiDB-lite"/>
    </source>
</evidence>
<evidence type="ECO:0000313" key="4">
    <source>
        <dbReference type="Proteomes" id="UP000027002"/>
    </source>
</evidence>
<protein>
    <submittedName>
        <fullName evidence="2">Uncharacterized protein</fullName>
    </submittedName>
</protein>
<evidence type="ECO:0000313" key="3">
    <source>
        <dbReference type="EMBL" id="QUC22008.1"/>
    </source>
</evidence>
<dbReference type="HOGENOM" id="CLU_1723698_0_0_1"/>
<feature type="compositionally biased region" description="Low complexity" evidence="1">
    <location>
        <begin position="1"/>
        <end position="14"/>
    </location>
</feature>